<name>A0AAD4X9Z6_9MAGN</name>
<reference evidence="1" key="1">
    <citation type="submission" date="2022-04" db="EMBL/GenBank/DDBJ databases">
        <title>A functionally conserved STORR gene fusion in Papaver species that diverged 16.8 million years ago.</title>
        <authorList>
            <person name="Catania T."/>
        </authorList>
    </citation>
    <scope>NUCLEOTIDE SEQUENCE</scope>
    <source>
        <strain evidence="1">S-188037</strain>
    </source>
</reference>
<protein>
    <submittedName>
        <fullName evidence="1">Uncharacterized protein</fullName>
    </submittedName>
</protein>
<dbReference type="AlphaFoldDB" id="A0AAD4X9Z6"/>
<proteinExistence type="predicted"/>
<dbReference type="Proteomes" id="UP001202328">
    <property type="component" value="Unassembled WGS sequence"/>
</dbReference>
<accession>A0AAD4X9Z6</accession>
<dbReference type="EMBL" id="JAJJMB010013564">
    <property type="protein sequence ID" value="KAI3867318.1"/>
    <property type="molecule type" value="Genomic_DNA"/>
</dbReference>
<organism evidence="1 2">
    <name type="scientific">Papaver atlanticum</name>
    <dbReference type="NCBI Taxonomy" id="357466"/>
    <lineage>
        <taxon>Eukaryota</taxon>
        <taxon>Viridiplantae</taxon>
        <taxon>Streptophyta</taxon>
        <taxon>Embryophyta</taxon>
        <taxon>Tracheophyta</taxon>
        <taxon>Spermatophyta</taxon>
        <taxon>Magnoliopsida</taxon>
        <taxon>Ranunculales</taxon>
        <taxon>Papaveraceae</taxon>
        <taxon>Papaveroideae</taxon>
        <taxon>Papaver</taxon>
    </lineage>
</organism>
<evidence type="ECO:0000313" key="1">
    <source>
        <dbReference type="EMBL" id="KAI3867318.1"/>
    </source>
</evidence>
<keyword evidence="2" id="KW-1185">Reference proteome</keyword>
<dbReference type="InterPro" id="IPR029063">
    <property type="entry name" value="SAM-dependent_MTases_sf"/>
</dbReference>
<dbReference type="Gene3D" id="3.40.50.150">
    <property type="entry name" value="Vaccinia Virus protein VP39"/>
    <property type="match status" value="1"/>
</dbReference>
<comment type="caution">
    <text evidence="1">The sequence shown here is derived from an EMBL/GenBank/DDBJ whole genome shotgun (WGS) entry which is preliminary data.</text>
</comment>
<evidence type="ECO:0000313" key="2">
    <source>
        <dbReference type="Proteomes" id="UP001202328"/>
    </source>
</evidence>
<gene>
    <name evidence="1" type="ORF">MKW98_001752</name>
</gene>
<sequence>YIQVGNAVAVPVAKALGFAFALAIRGVSFTEPLFKLPDNFGSIIGPVEALEAVDRAVEEH</sequence>
<feature type="non-terminal residue" evidence="1">
    <location>
        <position position="60"/>
    </location>
</feature>